<sequence length="259" mass="29064">MKRVFLLAMVGYMVFAMTFCSLQRKFLYFPQPASTQFGEENISFQLEDRVLQGWVVNPGQSRALLYYGGNAESIEMNIPFFRTVVPDYSVYLIPYRGYGNNPGQPTEQELYQDAMGVFRAVRENHSFIALMGRSLGSGVATFVAAERPAQVDRLLLVTPFDSVEHVAKSIYWMLPVSLLIKDRFASIERVSAIQAATFIFIAGQDRVIPHESAEQLVAAFGPQLKDVVVVQGADHNNIAQFPAYVEGVRRALDVPLNER</sequence>
<dbReference type="Gene3D" id="3.40.50.1820">
    <property type="entry name" value="alpha/beta hydrolase"/>
    <property type="match status" value="1"/>
</dbReference>
<dbReference type="PANTHER" id="PTHR12277:SF81">
    <property type="entry name" value="PROTEIN ABHD13"/>
    <property type="match status" value="1"/>
</dbReference>
<evidence type="ECO:0000313" key="3">
    <source>
        <dbReference type="Proteomes" id="UP001057998"/>
    </source>
</evidence>
<dbReference type="Pfam" id="PF12146">
    <property type="entry name" value="Hydrolase_4"/>
    <property type="match status" value="1"/>
</dbReference>
<evidence type="ECO:0000259" key="1">
    <source>
        <dbReference type="Pfam" id="PF12146"/>
    </source>
</evidence>
<organism evidence="2 3">
    <name type="scientific">Photobacterium atrarenae</name>
    <dbReference type="NCBI Taxonomy" id="865757"/>
    <lineage>
        <taxon>Bacteria</taxon>
        <taxon>Pseudomonadati</taxon>
        <taxon>Pseudomonadota</taxon>
        <taxon>Gammaproteobacteria</taxon>
        <taxon>Vibrionales</taxon>
        <taxon>Vibrionaceae</taxon>
        <taxon>Photobacterium</taxon>
    </lineage>
</organism>
<accession>A0ABY5GM10</accession>
<keyword evidence="3" id="KW-1185">Reference proteome</keyword>
<name>A0ABY5GM10_9GAMM</name>
<reference evidence="2" key="1">
    <citation type="submission" date="2022-07" db="EMBL/GenBank/DDBJ databases">
        <title>Genome sequencing of Photobacterium atrarenae GJH2-4.</title>
        <authorList>
            <person name="Park S.-J."/>
        </authorList>
    </citation>
    <scope>NUCLEOTIDE SEQUENCE</scope>
    <source>
        <strain evidence="2">GJH2-4</strain>
    </source>
</reference>
<dbReference type="PANTHER" id="PTHR12277">
    <property type="entry name" value="ALPHA/BETA HYDROLASE DOMAIN-CONTAINING PROTEIN"/>
    <property type="match status" value="1"/>
</dbReference>
<dbReference type="InterPro" id="IPR022742">
    <property type="entry name" value="Hydrolase_4"/>
</dbReference>
<protein>
    <submittedName>
        <fullName evidence="2">Lysophospholipase</fullName>
    </submittedName>
</protein>
<dbReference type="SUPFAM" id="SSF53474">
    <property type="entry name" value="alpha/beta-Hydrolases"/>
    <property type="match status" value="1"/>
</dbReference>
<evidence type="ECO:0000313" key="2">
    <source>
        <dbReference type="EMBL" id="UTV29592.1"/>
    </source>
</evidence>
<dbReference type="InterPro" id="IPR029058">
    <property type="entry name" value="AB_hydrolase_fold"/>
</dbReference>
<dbReference type="RefSeq" id="WP_255390910.1">
    <property type="nucleotide sequence ID" value="NZ_CP101509.1"/>
</dbReference>
<dbReference type="EMBL" id="CP101509">
    <property type="protein sequence ID" value="UTV29592.1"/>
    <property type="molecule type" value="Genomic_DNA"/>
</dbReference>
<proteinExistence type="predicted"/>
<feature type="domain" description="Serine aminopeptidase S33" evidence="1">
    <location>
        <begin position="86"/>
        <end position="165"/>
    </location>
</feature>
<gene>
    <name evidence="2" type="ORF">NNL38_21500</name>
</gene>
<dbReference type="Proteomes" id="UP001057998">
    <property type="component" value="Chromosome 2"/>
</dbReference>